<gene>
    <name evidence="11" type="primary">rpoZ</name>
    <name evidence="11" type="ORF">D0Y96_04670</name>
</gene>
<dbReference type="EC" id="2.7.7.6" evidence="2"/>
<dbReference type="InterPro" id="IPR003716">
    <property type="entry name" value="DNA-dir_RNA_pol_omega"/>
</dbReference>
<comment type="catalytic activity">
    <reaction evidence="10">
        <text>RNA(n) + a ribonucleoside 5'-triphosphate = RNA(n+1) + diphosphate</text>
        <dbReference type="Rhea" id="RHEA:21248"/>
        <dbReference type="Rhea" id="RHEA-COMP:14527"/>
        <dbReference type="Rhea" id="RHEA-COMP:17342"/>
        <dbReference type="ChEBI" id="CHEBI:33019"/>
        <dbReference type="ChEBI" id="CHEBI:61557"/>
        <dbReference type="ChEBI" id="CHEBI:140395"/>
        <dbReference type="EC" id="2.7.7.6"/>
    </reaction>
</comment>
<evidence type="ECO:0000256" key="1">
    <source>
        <dbReference type="ARBA" id="ARBA00006711"/>
    </source>
</evidence>
<keyword evidence="7" id="KW-0804">Transcription</keyword>
<reference evidence="11 12" key="1">
    <citation type="submission" date="2018-08" db="EMBL/GenBank/DDBJ databases">
        <title>Acidipila sp. 4G-K13, an acidobacterium isolated from forest soil.</title>
        <authorList>
            <person name="Gao Z.-H."/>
            <person name="Qiu L.-H."/>
        </authorList>
    </citation>
    <scope>NUCLEOTIDE SEQUENCE [LARGE SCALE GENOMIC DNA]</scope>
    <source>
        <strain evidence="11 12">4G-K13</strain>
    </source>
</reference>
<keyword evidence="12" id="KW-1185">Reference proteome</keyword>
<evidence type="ECO:0000256" key="9">
    <source>
        <dbReference type="ARBA" id="ARBA00030998"/>
    </source>
</evidence>
<keyword evidence="5 11" id="KW-0808">Transferase</keyword>
<dbReference type="GO" id="GO:0006351">
    <property type="term" value="P:DNA-templated transcription"/>
    <property type="evidence" value="ECO:0007669"/>
    <property type="project" value="InterPro"/>
</dbReference>
<keyword evidence="6 11" id="KW-0548">Nucleotidyltransferase</keyword>
<dbReference type="OrthoDB" id="122016at2"/>
<evidence type="ECO:0000313" key="12">
    <source>
        <dbReference type="Proteomes" id="UP000264702"/>
    </source>
</evidence>
<dbReference type="SUPFAM" id="SSF63562">
    <property type="entry name" value="RPB6/omega subunit-like"/>
    <property type="match status" value="1"/>
</dbReference>
<dbReference type="InterPro" id="IPR036161">
    <property type="entry name" value="RPB6/omega-like_sf"/>
</dbReference>
<evidence type="ECO:0000256" key="3">
    <source>
        <dbReference type="ARBA" id="ARBA00013725"/>
    </source>
</evidence>
<name>A0A372ISG2_9BACT</name>
<proteinExistence type="inferred from homology"/>
<evidence type="ECO:0000256" key="6">
    <source>
        <dbReference type="ARBA" id="ARBA00022695"/>
    </source>
</evidence>
<protein>
    <recommendedName>
        <fullName evidence="3">DNA-directed RNA polymerase subunit omega</fullName>
        <ecNumber evidence="2">2.7.7.6</ecNumber>
    </recommendedName>
    <alternativeName>
        <fullName evidence="9">RNA polymerase omega subunit</fullName>
    </alternativeName>
    <alternativeName>
        <fullName evidence="8">Transcriptase subunit omega</fullName>
    </alternativeName>
</protein>
<accession>A0A372ISG2</accession>
<comment type="caution">
    <text evidence="11">The sequence shown here is derived from an EMBL/GenBank/DDBJ whole genome shotgun (WGS) entry which is preliminary data.</text>
</comment>
<evidence type="ECO:0000256" key="5">
    <source>
        <dbReference type="ARBA" id="ARBA00022679"/>
    </source>
</evidence>
<dbReference type="GO" id="GO:0003677">
    <property type="term" value="F:DNA binding"/>
    <property type="evidence" value="ECO:0007669"/>
    <property type="project" value="InterPro"/>
</dbReference>
<dbReference type="GO" id="GO:0000428">
    <property type="term" value="C:DNA-directed RNA polymerase complex"/>
    <property type="evidence" value="ECO:0007669"/>
    <property type="project" value="UniProtKB-KW"/>
</dbReference>
<evidence type="ECO:0000256" key="10">
    <source>
        <dbReference type="ARBA" id="ARBA00048552"/>
    </source>
</evidence>
<dbReference type="Gene3D" id="3.90.940.10">
    <property type="match status" value="1"/>
</dbReference>
<dbReference type="SMART" id="SM01409">
    <property type="entry name" value="RNA_pol_Rpb6"/>
    <property type="match status" value="1"/>
</dbReference>
<evidence type="ECO:0000256" key="2">
    <source>
        <dbReference type="ARBA" id="ARBA00012418"/>
    </source>
</evidence>
<evidence type="ECO:0000256" key="7">
    <source>
        <dbReference type="ARBA" id="ARBA00023163"/>
    </source>
</evidence>
<dbReference type="GO" id="GO:0003899">
    <property type="term" value="F:DNA-directed RNA polymerase activity"/>
    <property type="evidence" value="ECO:0007669"/>
    <property type="project" value="UniProtKB-EC"/>
</dbReference>
<evidence type="ECO:0000256" key="4">
    <source>
        <dbReference type="ARBA" id="ARBA00022478"/>
    </source>
</evidence>
<sequence>MGIQQEFDSNFRYVLVAARRARQLQNGSQPLISARSTKACKVAQEEIAAGKVAYVRHENTPIVKPEIASPDVPRFVIS</sequence>
<dbReference type="NCBIfam" id="TIGR00690">
    <property type="entry name" value="rpoZ"/>
    <property type="match status" value="1"/>
</dbReference>
<evidence type="ECO:0000256" key="8">
    <source>
        <dbReference type="ARBA" id="ARBA00029924"/>
    </source>
</evidence>
<keyword evidence="4 11" id="KW-0240">DNA-directed RNA polymerase</keyword>
<dbReference type="Pfam" id="PF01192">
    <property type="entry name" value="RNA_pol_Rpb6"/>
    <property type="match status" value="1"/>
</dbReference>
<dbReference type="AlphaFoldDB" id="A0A372ISG2"/>
<organism evidence="11 12">
    <name type="scientific">Paracidobacterium acidisoli</name>
    <dbReference type="NCBI Taxonomy" id="2303751"/>
    <lineage>
        <taxon>Bacteria</taxon>
        <taxon>Pseudomonadati</taxon>
        <taxon>Acidobacteriota</taxon>
        <taxon>Terriglobia</taxon>
        <taxon>Terriglobales</taxon>
        <taxon>Acidobacteriaceae</taxon>
        <taxon>Paracidobacterium</taxon>
    </lineage>
</organism>
<dbReference type="InterPro" id="IPR006110">
    <property type="entry name" value="Pol_omega/Rpo6/RPB6"/>
</dbReference>
<dbReference type="EMBL" id="QVQT01000002">
    <property type="protein sequence ID" value="RFU17453.1"/>
    <property type="molecule type" value="Genomic_DNA"/>
</dbReference>
<evidence type="ECO:0000313" key="11">
    <source>
        <dbReference type="EMBL" id="RFU17453.1"/>
    </source>
</evidence>
<dbReference type="Proteomes" id="UP000264702">
    <property type="component" value="Unassembled WGS sequence"/>
</dbReference>
<dbReference type="RefSeq" id="WP_117298201.1">
    <property type="nucleotide sequence ID" value="NZ_QVQT02000002.1"/>
</dbReference>
<comment type="similarity">
    <text evidence="1">Belongs to the RNA polymerase subunit omega family.</text>
</comment>